<evidence type="ECO:0000313" key="3">
    <source>
        <dbReference type="EMBL" id="GIE11634.1"/>
    </source>
</evidence>
<keyword evidence="2" id="KW-0812">Transmembrane</keyword>
<dbReference type="EMBL" id="BOMM01000029">
    <property type="protein sequence ID" value="GIE11634.1"/>
    <property type="molecule type" value="Genomic_DNA"/>
</dbReference>
<dbReference type="Proteomes" id="UP000598174">
    <property type="component" value="Unassembled WGS sequence"/>
</dbReference>
<sequence length="120" mass="12399">MRRVLIWMAVLVAGSVMIVMGVRFAILRLDDADKWGSVVAAMIALLGLPMTVYGLVLARRPADGTAARVEQAATFSGDARVRATSHGIAIGQVGGDVHVGRPGPSVGRNTGTSESADTGV</sequence>
<feature type="transmembrane region" description="Helical" evidence="2">
    <location>
        <begin position="5"/>
        <end position="26"/>
    </location>
</feature>
<keyword evidence="2" id="KW-1133">Transmembrane helix</keyword>
<organism evidence="3 4">
    <name type="scientific">Paractinoplanes ferrugineus</name>
    <dbReference type="NCBI Taxonomy" id="113564"/>
    <lineage>
        <taxon>Bacteria</taxon>
        <taxon>Bacillati</taxon>
        <taxon>Actinomycetota</taxon>
        <taxon>Actinomycetes</taxon>
        <taxon>Micromonosporales</taxon>
        <taxon>Micromonosporaceae</taxon>
        <taxon>Paractinoplanes</taxon>
    </lineage>
</organism>
<evidence type="ECO:0000313" key="4">
    <source>
        <dbReference type="Proteomes" id="UP000598174"/>
    </source>
</evidence>
<reference evidence="3" key="1">
    <citation type="submission" date="2021-01" db="EMBL/GenBank/DDBJ databases">
        <title>Whole genome shotgun sequence of Actinoplanes ferrugineus NBRC 15555.</title>
        <authorList>
            <person name="Komaki H."/>
            <person name="Tamura T."/>
        </authorList>
    </citation>
    <scope>NUCLEOTIDE SEQUENCE</scope>
    <source>
        <strain evidence="3">NBRC 15555</strain>
    </source>
</reference>
<comment type="caution">
    <text evidence="3">The sequence shown here is derived from an EMBL/GenBank/DDBJ whole genome shotgun (WGS) entry which is preliminary data.</text>
</comment>
<protein>
    <submittedName>
        <fullName evidence="3">Uncharacterized protein</fullName>
    </submittedName>
</protein>
<evidence type="ECO:0000256" key="1">
    <source>
        <dbReference type="SAM" id="MobiDB-lite"/>
    </source>
</evidence>
<keyword evidence="2" id="KW-0472">Membrane</keyword>
<proteinExistence type="predicted"/>
<dbReference type="RefSeq" id="WP_203818140.1">
    <property type="nucleotide sequence ID" value="NZ_BAAABP010000058.1"/>
</dbReference>
<evidence type="ECO:0000256" key="2">
    <source>
        <dbReference type="SAM" id="Phobius"/>
    </source>
</evidence>
<feature type="compositionally biased region" description="Polar residues" evidence="1">
    <location>
        <begin position="107"/>
        <end position="120"/>
    </location>
</feature>
<feature type="transmembrane region" description="Helical" evidence="2">
    <location>
        <begin position="38"/>
        <end position="58"/>
    </location>
</feature>
<name>A0A919J346_9ACTN</name>
<dbReference type="AlphaFoldDB" id="A0A919J346"/>
<feature type="region of interest" description="Disordered" evidence="1">
    <location>
        <begin position="94"/>
        <end position="120"/>
    </location>
</feature>
<accession>A0A919J346</accession>
<keyword evidence="4" id="KW-1185">Reference proteome</keyword>
<gene>
    <name evidence="3" type="ORF">Afe05nite_34740</name>
</gene>